<dbReference type="InterPro" id="IPR002797">
    <property type="entry name" value="Polysacc_synth"/>
</dbReference>
<feature type="transmembrane region" description="Helical" evidence="7">
    <location>
        <begin position="177"/>
        <end position="201"/>
    </location>
</feature>
<dbReference type="PANTHER" id="PTHR30250:SF26">
    <property type="entry name" value="PSMA PROTEIN"/>
    <property type="match status" value="1"/>
</dbReference>
<keyword evidence="3 7" id="KW-0812">Transmembrane</keyword>
<dbReference type="PANTHER" id="PTHR30250">
    <property type="entry name" value="PST FAMILY PREDICTED COLANIC ACID TRANSPORTER"/>
    <property type="match status" value="1"/>
</dbReference>
<organism evidence="8 9">
    <name type="scientific">Pedococcus aerophilus</name>
    <dbReference type="NCBI Taxonomy" id="436356"/>
    <lineage>
        <taxon>Bacteria</taxon>
        <taxon>Bacillati</taxon>
        <taxon>Actinomycetota</taxon>
        <taxon>Actinomycetes</taxon>
        <taxon>Micrococcales</taxon>
        <taxon>Intrasporangiaceae</taxon>
        <taxon>Pedococcus</taxon>
    </lineage>
</organism>
<evidence type="ECO:0000256" key="6">
    <source>
        <dbReference type="SAM" id="MobiDB-lite"/>
    </source>
</evidence>
<feature type="transmembrane region" description="Helical" evidence="7">
    <location>
        <begin position="207"/>
        <end position="228"/>
    </location>
</feature>
<dbReference type="EMBL" id="BAAARN010000004">
    <property type="protein sequence ID" value="GAA2738603.1"/>
    <property type="molecule type" value="Genomic_DNA"/>
</dbReference>
<feature type="transmembrane region" description="Helical" evidence="7">
    <location>
        <begin position="320"/>
        <end position="342"/>
    </location>
</feature>
<keyword evidence="2" id="KW-1003">Cell membrane</keyword>
<sequence length="451" mass="46482">MNTVRATEVRTTTTSAATPATQAAGATGATGATGARGLLRGGSLLAVAMLVANVGNYVLNLYLGRVLTPAEFSDANLMVTFLFTLTSIALCLQLVAARFVARTDQLGFAGDSDRLARRLRRIALVAGVLTAAVLAGAAPFWSTVFQTASAWPFVILAVGVPFWLVQAVGRGVMQARLMFPALAVSFVIEMLTRVGLGVLLVSSGMGVAGATTALSVSFVVTCAAVTIAGRSHHERTGSGIPGHEVRSYAALVSVLLVGQIVANNSDIFVAKAFLEPSEAGIYAAVALVGRAVFFLAWSVATVVFPVVARRHASGGDSTTVLRGGLLAVVAIGCACSVGALLLGGPVLAVVLGPTYGHLSGALAAYAGMTTLFAVGNLVASFRLSQSRVLESWLLLGASGLQLVLLLRWHADLTELITVQYVAMATLILVLGTLAVAGRSWPSNPTPREVLP</sequence>
<protein>
    <recommendedName>
        <fullName evidence="10">Polysaccharide biosynthesis protein</fullName>
    </recommendedName>
</protein>
<keyword evidence="9" id="KW-1185">Reference proteome</keyword>
<accession>A0ABN3UU81</accession>
<evidence type="ECO:0000256" key="3">
    <source>
        <dbReference type="ARBA" id="ARBA00022692"/>
    </source>
</evidence>
<feature type="transmembrane region" description="Helical" evidence="7">
    <location>
        <begin position="281"/>
        <end position="308"/>
    </location>
</feature>
<feature type="region of interest" description="Disordered" evidence="6">
    <location>
        <begin position="1"/>
        <end position="22"/>
    </location>
</feature>
<keyword evidence="4 7" id="KW-1133">Transmembrane helix</keyword>
<evidence type="ECO:0000256" key="4">
    <source>
        <dbReference type="ARBA" id="ARBA00022989"/>
    </source>
</evidence>
<evidence type="ECO:0008006" key="10">
    <source>
        <dbReference type="Google" id="ProtNLM"/>
    </source>
</evidence>
<feature type="transmembrane region" description="Helical" evidence="7">
    <location>
        <begin position="248"/>
        <end position="269"/>
    </location>
</feature>
<feature type="transmembrane region" description="Helical" evidence="7">
    <location>
        <begin position="416"/>
        <end position="437"/>
    </location>
</feature>
<feature type="transmembrane region" description="Helical" evidence="7">
    <location>
        <begin position="148"/>
        <end position="165"/>
    </location>
</feature>
<comment type="subcellular location">
    <subcellularLocation>
        <location evidence="1">Cell membrane</location>
        <topology evidence="1">Multi-pass membrane protein</topology>
    </subcellularLocation>
</comment>
<gene>
    <name evidence="8" type="ORF">GCM10009867_30600</name>
</gene>
<keyword evidence="5 7" id="KW-0472">Membrane</keyword>
<name>A0ABN3UU81_9MICO</name>
<proteinExistence type="predicted"/>
<comment type="caution">
    <text evidence="8">The sequence shown here is derived from an EMBL/GenBank/DDBJ whole genome shotgun (WGS) entry which is preliminary data.</text>
</comment>
<dbReference type="Proteomes" id="UP001501326">
    <property type="component" value="Unassembled WGS sequence"/>
</dbReference>
<evidence type="ECO:0000313" key="9">
    <source>
        <dbReference type="Proteomes" id="UP001501326"/>
    </source>
</evidence>
<evidence type="ECO:0000256" key="1">
    <source>
        <dbReference type="ARBA" id="ARBA00004651"/>
    </source>
</evidence>
<evidence type="ECO:0000256" key="2">
    <source>
        <dbReference type="ARBA" id="ARBA00022475"/>
    </source>
</evidence>
<feature type="transmembrane region" description="Helical" evidence="7">
    <location>
        <begin position="362"/>
        <end position="379"/>
    </location>
</feature>
<feature type="transmembrane region" description="Helical" evidence="7">
    <location>
        <begin position="44"/>
        <end position="63"/>
    </location>
</feature>
<dbReference type="Pfam" id="PF01943">
    <property type="entry name" value="Polysacc_synt"/>
    <property type="match status" value="1"/>
</dbReference>
<dbReference type="InterPro" id="IPR050833">
    <property type="entry name" value="Poly_Biosynth_Transport"/>
</dbReference>
<evidence type="ECO:0000313" key="8">
    <source>
        <dbReference type="EMBL" id="GAA2738603.1"/>
    </source>
</evidence>
<feature type="transmembrane region" description="Helical" evidence="7">
    <location>
        <begin position="75"/>
        <end position="101"/>
    </location>
</feature>
<feature type="transmembrane region" description="Helical" evidence="7">
    <location>
        <begin position="391"/>
        <end position="410"/>
    </location>
</feature>
<dbReference type="RefSeq" id="WP_344195007.1">
    <property type="nucleotide sequence ID" value="NZ_BAAARN010000004.1"/>
</dbReference>
<evidence type="ECO:0000256" key="5">
    <source>
        <dbReference type="ARBA" id="ARBA00023136"/>
    </source>
</evidence>
<evidence type="ECO:0000256" key="7">
    <source>
        <dbReference type="SAM" id="Phobius"/>
    </source>
</evidence>
<feature type="transmembrane region" description="Helical" evidence="7">
    <location>
        <begin position="122"/>
        <end position="142"/>
    </location>
</feature>
<reference evidence="8 9" key="1">
    <citation type="journal article" date="2019" name="Int. J. Syst. Evol. Microbiol.">
        <title>The Global Catalogue of Microorganisms (GCM) 10K type strain sequencing project: providing services to taxonomists for standard genome sequencing and annotation.</title>
        <authorList>
            <consortium name="The Broad Institute Genomics Platform"/>
            <consortium name="The Broad Institute Genome Sequencing Center for Infectious Disease"/>
            <person name="Wu L."/>
            <person name="Ma J."/>
        </authorList>
    </citation>
    <scope>NUCLEOTIDE SEQUENCE [LARGE SCALE GENOMIC DNA]</scope>
    <source>
        <strain evidence="8 9">JCM 16378</strain>
    </source>
</reference>